<dbReference type="GO" id="GO:0004521">
    <property type="term" value="F:RNA endonuclease activity"/>
    <property type="evidence" value="ECO:0007669"/>
    <property type="project" value="InterPro"/>
</dbReference>
<dbReference type="GO" id="GO:0043571">
    <property type="term" value="P:maintenance of CRISPR repeat elements"/>
    <property type="evidence" value="ECO:0007669"/>
    <property type="project" value="InterPro"/>
</dbReference>
<dbReference type="NCBIfam" id="TIGR01573">
    <property type="entry name" value="cas2"/>
    <property type="match status" value="1"/>
</dbReference>
<evidence type="ECO:0000313" key="9">
    <source>
        <dbReference type="Proteomes" id="UP000034688"/>
    </source>
</evidence>
<proteinExistence type="predicted"/>
<dbReference type="EMBL" id="LBPP01000010">
    <property type="protein sequence ID" value="KKP60618.1"/>
    <property type="molecule type" value="Genomic_DNA"/>
</dbReference>
<evidence type="ECO:0000256" key="3">
    <source>
        <dbReference type="ARBA" id="ARBA00022759"/>
    </source>
</evidence>
<gene>
    <name evidence="8" type="ORF">UR54_C0010G0011</name>
</gene>
<sequence length="195" mass="23293">MKNFEEAKLKRGQLYWYILEVIGLTLVSGGNPLRPIIPLAIKEIVKTLKKVKNLKVEEEKIKKSLESLERKEIINLEEKGDEVLVRLKDKNNLTVIKYSTKALLDFKRKEKNWDGKWFLVFFDVPEIQRNKRDYLRNFLRKIGFYCYQKSVYVFPYECEKEIALIKEIVKGAKYMKYIIAEKIEDEEKIKAFFNL</sequence>
<evidence type="ECO:0000256" key="4">
    <source>
        <dbReference type="ARBA" id="ARBA00022801"/>
    </source>
</evidence>
<keyword evidence="4" id="KW-0378">Hydrolase</keyword>
<dbReference type="Proteomes" id="UP000034688">
    <property type="component" value="Unassembled WGS sequence"/>
</dbReference>
<evidence type="ECO:0000256" key="5">
    <source>
        <dbReference type="ARBA" id="ARBA00022842"/>
    </source>
</evidence>
<protein>
    <recommendedName>
        <fullName evidence="7">Transcriptional repressor PaaX-like central Cas2-like domain-containing protein</fullName>
    </recommendedName>
</protein>
<keyword evidence="6" id="KW-0051">Antiviral defense</keyword>
<accession>A0A0G0ATX4</accession>
<evidence type="ECO:0000259" key="7">
    <source>
        <dbReference type="Pfam" id="PF20803"/>
    </source>
</evidence>
<evidence type="ECO:0000256" key="6">
    <source>
        <dbReference type="ARBA" id="ARBA00023118"/>
    </source>
</evidence>
<keyword evidence="1" id="KW-0540">Nuclease</keyword>
<reference evidence="8 9" key="1">
    <citation type="journal article" date="2015" name="Nature">
        <title>rRNA introns, odd ribosomes, and small enigmatic genomes across a large radiation of phyla.</title>
        <authorList>
            <person name="Brown C.T."/>
            <person name="Hug L.A."/>
            <person name="Thomas B.C."/>
            <person name="Sharon I."/>
            <person name="Castelle C.J."/>
            <person name="Singh A."/>
            <person name="Wilkins M.J."/>
            <person name="Williams K.H."/>
            <person name="Banfield J.F."/>
        </authorList>
    </citation>
    <scope>NUCLEOTIDE SEQUENCE [LARGE SCALE GENOMIC DNA]</scope>
</reference>
<dbReference type="SUPFAM" id="SSF143430">
    <property type="entry name" value="TTP0101/SSO1404-like"/>
    <property type="match status" value="1"/>
</dbReference>
<keyword evidence="2" id="KW-0479">Metal-binding</keyword>
<evidence type="ECO:0000313" key="8">
    <source>
        <dbReference type="EMBL" id="KKP60618.1"/>
    </source>
</evidence>
<dbReference type="InterPro" id="IPR021127">
    <property type="entry name" value="CRISPR_associated_Cas2"/>
</dbReference>
<comment type="caution">
    <text evidence="8">The sequence shown here is derived from an EMBL/GenBank/DDBJ whole genome shotgun (WGS) entry which is preliminary data.</text>
</comment>
<feature type="domain" description="Transcriptional repressor PaaX-like central Cas2-like" evidence="7">
    <location>
        <begin position="111"/>
        <end position="187"/>
    </location>
</feature>
<keyword evidence="5" id="KW-0460">Magnesium</keyword>
<dbReference type="InterPro" id="IPR048846">
    <property type="entry name" value="PaaX-like_central"/>
</dbReference>
<dbReference type="STRING" id="1618477.UR54_C0010G0011"/>
<keyword evidence="3" id="KW-0255">Endonuclease</keyword>
<dbReference type="AlphaFoldDB" id="A0A0G0ATX4"/>
<evidence type="ECO:0000256" key="2">
    <source>
        <dbReference type="ARBA" id="ARBA00022723"/>
    </source>
</evidence>
<dbReference type="Pfam" id="PF20803">
    <property type="entry name" value="PaaX_M"/>
    <property type="match status" value="1"/>
</dbReference>
<evidence type="ECO:0000256" key="1">
    <source>
        <dbReference type="ARBA" id="ARBA00022722"/>
    </source>
</evidence>
<organism evidence="8 9">
    <name type="scientific">Candidatus Roizmanbacteria bacterium GW2011_GWA2_34_18</name>
    <dbReference type="NCBI Taxonomy" id="1618477"/>
    <lineage>
        <taxon>Bacteria</taxon>
        <taxon>Candidatus Roizmaniibacteriota</taxon>
    </lineage>
</organism>
<name>A0A0G0ATX4_9BACT</name>
<dbReference type="Gene3D" id="3.30.70.2650">
    <property type="match status" value="1"/>
</dbReference>